<gene>
    <name evidence="1" type="ORF">HOLleu_24292</name>
</gene>
<evidence type="ECO:0000313" key="2">
    <source>
        <dbReference type="Proteomes" id="UP001152320"/>
    </source>
</evidence>
<comment type="caution">
    <text evidence="1">The sequence shown here is derived from an EMBL/GenBank/DDBJ whole genome shotgun (WGS) entry which is preliminary data.</text>
</comment>
<sequence>MKVNESPVAQKPSMEVSRFLGKPNQQLMDEPMTRFPLGADKNFSVRTDDVPPDVVQIMEFIFATMVDKGTYGYLKQNCEGCNMGWPFQLDHLCLNSGSYMPVSDMYFNDMQHLVKDAWVVKTARDYLLNVIETPIPNAVMNNIRTSWKSSHQKAVDALEKTNLDENIRHHLEDFIPRRLGHVDYDSVELNYTL</sequence>
<dbReference type="AlphaFoldDB" id="A0A9Q1BW84"/>
<reference evidence="1" key="1">
    <citation type="submission" date="2021-10" db="EMBL/GenBank/DDBJ databases">
        <title>Tropical sea cucumber genome reveals ecological adaptation and Cuvierian tubules defense mechanism.</title>
        <authorList>
            <person name="Chen T."/>
        </authorList>
    </citation>
    <scope>NUCLEOTIDE SEQUENCE</scope>
    <source>
        <strain evidence="1">Nanhai2018</strain>
        <tissue evidence="1">Muscle</tissue>
    </source>
</reference>
<name>A0A9Q1BW84_HOLLE</name>
<accession>A0A9Q1BW84</accession>
<evidence type="ECO:0000313" key="1">
    <source>
        <dbReference type="EMBL" id="KAJ8033910.1"/>
    </source>
</evidence>
<keyword evidence="2" id="KW-1185">Reference proteome</keyword>
<proteinExistence type="predicted"/>
<organism evidence="1 2">
    <name type="scientific">Holothuria leucospilota</name>
    <name type="common">Black long sea cucumber</name>
    <name type="synonym">Mertensiothuria leucospilota</name>
    <dbReference type="NCBI Taxonomy" id="206669"/>
    <lineage>
        <taxon>Eukaryota</taxon>
        <taxon>Metazoa</taxon>
        <taxon>Echinodermata</taxon>
        <taxon>Eleutherozoa</taxon>
        <taxon>Echinozoa</taxon>
        <taxon>Holothuroidea</taxon>
        <taxon>Aspidochirotacea</taxon>
        <taxon>Aspidochirotida</taxon>
        <taxon>Holothuriidae</taxon>
        <taxon>Holothuria</taxon>
    </lineage>
</organism>
<protein>
    <submittedName>
        <fullName evidence="1">Uncharacterized protein</fullName>
    </submittedName>
</protein>
<dbReference type="Proteomes" id="UP001152320">
    <property type="component" value="Chromosome 11"/>
</dbReference>
<dbReference type="EMBL" id="JAIZAY010000011">
    <property type="protein sequence ID" value="KAJ8033910.1"/>
    <property type="molecule type" value="Genomic_DNA"/>
</dbReference>